<evidence type="ECO:0000256" key="1">
    <source>
        <dbReference type="ARBA" id="ARBA00022737"/>
    </source>
</evidence>
<accession>A0A7S1ESQ2</accession>
<feature type="repeat" description="PPR" evidence="2">
    <location>
        <begin position="489"/>
        <end position="523"/>
    </location>
</feature>
<gene>
    <name evidence="3" type="ORF">TOLI1172_LOCUS6498</name>
</gene>
<feature type="repeat" description="PPR" evidence="2">
    <location>
        <begin position="524"/>
        <end position="558"/>
    </location>
</feature>
<evidence type="ECO:0008006" key="4">
    <source>
        <dbReference type="Google" id="ProtNLM"/>
    </source>
</evidence>
<keyword evidence="1" id="KW-0677">Repeat</keyword>
<feature type="repeat" description="PPR" evidence="2">
    <location>
        <begin position="634"/>
        <end position="668"/>
    </location>
</feature>
<dbReference type="PANTHER" id="PTHR47942">
    <property type="entry name" value="TETRATRICOPEPTIDE REPEAT (TPR)-LIKE SUPERFAMILY PROTEIN-RELATED"/>
    <property type="match status" value="1"/>
</dbReference>
<dbReference type="InterPro" id="IPR002885">
    <property type="entry name" value="PPR_rpt"/>
</dbReference>
<dbReference type="Gene3D" id="1.25.40.10">
    <property type="entry name" value="Tetratricopeptide repeat domain"/>
    <property type="match status" value="4"/>
</dbReference>
<dbReference type="EMBL" id="HBFP01009064">
    <property type="protein sequence ID" value="CAD8822102.1"/>
    <property type="molecule type" value="Transcribed_RNA"/>
</dbReference>
<evidence type="ECO:0000256" key="2">
    <source>
        <dbReference type="PROSITE-ProRule" id="PRU00708"/>
    </source>
</evidence>
<feature type="repeat" description="PPR" evidence="2">
    <location>
        <begin position="706"/>
        <end position="740"/>
    </location>
</feature>
<dbReference type="NCBIfam" id="TIGR00756">
    <property type="entry name" value="PPR"/>
    <property type="match status" value="7"/>
</dbReference>
<dbReference type="InterPro" id="IPR051222">
    <property type="entry name" value="PPR/CCM1_RNA-binding"/>
</dbReference>
<dbReference type="PROSITE" id="PS51375">
    <property type="entry name" value="PPR"/>
    <property type="match status" value="7"/>
</dbReference>
<organism evidence="3">
    <name type="scientific">Timspurckia oligopyrenoides</name>
    <dbReference type="NCBI Taxonomy" id="708627"/>
    <lineage>
        <taxon>Eukaryota</taxon>
        <taxon>Rhodophyta</taxon>
        <taxon>Bangiophyceae</taxon>
        <taxon>Porphyridiales</taxon>
        <taxon>Porphyridiaceae</taxon>
        <taxon>Timspurckia</taxon>
    </lineage>
</organism>
<dbReference type="AlphaFoldDB" id="A0A7S1ESQ2"/>
<protein>
    <recommendedName>
        <fullName evidence="4">Pentacotripeptide-repeat region of PRORP domain-containing protein</fullName>
    </recommendedName>
</protein>
<feature type="repeat" description="PPR" evidence="2">
    <location>
        <begin position="348"/>
        <end position="382"/>
    </location>
</feature>
<dbReference type="Pfam" id="PF13041">
    <property type="entry name" value="PPR_2"/>
    <property type="match status" value="3"/>
</dbReference>
<sequence>MKHSSSISCSTGIHLIDSNININAQSYTWVLPYGLLDTNPFHTSNQHKVTKHSQNTKTNRTKLFRSAYEQIHRLNVRVNASNALNLTSNDDVVCPAIDENVVELDTESVSEDDPSVALWVSAFRSATSRNLHGAAAHALEQLHKLDLNRNKNKNRTLDDENTMIDVNVNEAAMDSEDSEQLLVLDERFEVTNESNKGEFRSNSMEDSAGNEGFMRKMRNKRKKKRKVKDGLSKWGVEYSEIHQELQNAMECKSWRNGLRVLSILEQNAAHVRRSTYAIAAKGLQSAKRTHELAEMLSVMWRRRNENRKNVAPDEKMCASAANAASEMRQLALVKRILGEMESNGVSASAISYSVMLKAYGRAGNASGIQKTLDRMQAKSVKPDVIVFNTAIDALIRCNDFVCAREILSGMYSEWGFKPNERSYNTILKGLAEMALLDEAFALRDEMETVGLAPNSVTRNTLITACINAGSWTSAQKLVSEIGQVETDDDIVAYNTVIFGLARLGRELEAFEVLRELQASGGKASTVTYTSMLTGALADGAWPRAWFLFRGMRRFGVEPTVSTYRAMIRGLCSSQQSAQLNAAHTVFDEMRRRFPDEIDVHSYNTLISGYVEMENMQAVEYLVKQMMIKHQLAPDVVTYTALLTGYGRARNLISTRRVFREMRASKVAVDRYALNAFIAAAVRCSDLDLAVRMYNEMKTAGGSLAPDMYTYAALICGLLHGGRPEEAWMLYESMKQSSIVMSTRLIIDVARISLNRDVPRSKVLTADQIHIVLRDMERSGAPRRTVERWRREWRTIFQTPQQRTSYSPVNRKSAAQRIFEQHGWNPFDSGFRAL</sequence>
<dbReference type="InterPro" id="IPR011990">
    <property type="entry name" value="TPR-like_helical_dom_sf"/>
</dbReference>
<dbReference type="Pfam" id="PF01535">
    <property type="entry name" value="PPR"/>
    <property type="match status" value="3"/>
</dbReference>
<name>A0A7S1ESQ2_9RHOD</name>
<evidence type="ECO:0000313" key="3">
    <source>
        <dbReference type="EMBL" id="CAD8822102.1"/>
    </source>
</evidence>
<reference evidence="3" key="1">
    <citation type="submission" date="2021-01" db="EMBL/GenBank/DDBJ databases">
        <authorList>
            <person name="Corre E."/>
            <person name="Pelletier E."/>
            <person name="Niang G."/>
            <person name="Scheremetjew M."/>
            <person name="Finn R."/>
            <person name="Kale V."/>
            <person name="Holt S."/>
            <person name="Cochrane G."/>
            <person name="Meng A."/>
            <person name="Brown T."/>
            <person name="Cohen L."/>
        </authorList>
    </citation>
    <scope>NUCLEOTIDE SEQUENCE</scope>
    <source>
        <strain evidence="3">CCMP3278</strain>
    </source>
</reference>
<feature type="repeat" description="PPR" evidence="2">
    <location>
        <begin position="598"/>
        <end position="633"/>
    </location>
</feature>
<proteinExistence type="predicted"/>
<dbReference type="PANTHER" id="PTHR47942:SF63">
    <property type="entry name" value="PENTATRICOPEPTIDE REPEAT-CONTAINING PROTEIN"/>
    <property type="match status" value="1"/>
</dbReference>
<dbReference type="Pfam" id="PF13812">
    <property type="entry name" value="PPR_3"/>
    <property type="match status" value="1"/>
</dbReference>
<feature type="repeat" description="PPR" evidence="2">
    <location>
        <begin position="419"/>
        <end position="453"/>
    </location>
</feature>